<evidence type="ECO:0000256" key="6">
    <source>
        <dbReference type="ARBA" id="ARBA00022723"/>
    </source>
</evidence>
<feature type="binding site" evidence="11">
    <location>
        <position position="111"/>
    </location>
    <ligand>
        <name>Mg(2+)</name>
        <dbReference type="ChEBI" id="CHEBI:18420"/>
        <label>1</label>
        <note>catalytic</note>
    </ligand>
</feature>
<dbReference type="PRINTS" id="PR00377">
    <property type="entry name" value="IMPHPHTASES"/>
</dbReference>
<protein>
    <recommendedName>
        <fullName evidence="12">Inositol-1-monophosphatase</fullName>
        <ecNumber evidence="12">3.1.3.25</ecNumber>
    </recommendedName>
</protein>
<evidence type="ECO:0000256" key="4">
    <source>
        <dbReference type="ARBA" id="ARBA00009759"/>
    </source>
</evidence>
<dbReference type="OrthoDB" id="9772456at2"/>
<comment type="catalytic activity">
    <reaction evidence="1 12">
        <text>a myo-inositol phosphate + H2O = myo-inositol + phosphate</text>
        <dbReference type="Rhea" id="RHEA:24056"/>
        <dbReference type="ChEBI" id="CHEBI:15377"/>
        <dbReference type="ChEBI" id="CHEBI:17268"/>
        <dbReference type="ChEBI" id="CHEBI:43474"/>
        <dbReference type="ChEBI" id="CHEBI:84139"/>
        <dbReference type="EC" id="3.1.3.25"/>
    </reaction>
</comment>
<dbReference type="CDD" id="cd01639">
    <property type="entry name" value="IMPase"/>
    <property type="match status" value="1"/>
</dbReference>
<dbReference type="FunFam" id="3.40.190.80:FF:000002">
    <property type="entry name" value="Inositol-1-monophosphatase"/>
    <property type="match status" value="1"/>
</dbReference>
<evidence type="ECO:0000256" key="8">
    <source>
        <dbReference type="ARBA" id="ARBA00022842"/>
    </source>
</evidence>
<feature type="binding site" evidence="11">
    <location>
        <position position="84"/>
    </location>
    <ligand>
        <name>Mg(2+)</name>
        <dbReference type="ChEBI" id="CHEBI:18420"/>
        <label>1</label>
        <note>catalytic</note>
    </ligand>
</feature>
<evidence type="ECO:0000256" key="2">
    <source>
        <dbReference type="ARBA" id="ARBA00001946"/>
    </source>
</evidence>
<dbReference type="InterPro" id="IPR022337">
    <property type="entry name" value="Inositol_monophosphatase_SuhB"/>
</dbReference>
<dbReference type="Proteomes" id="UP000249890">
    <property type="component" value="Chromosome"/>
</dbReference>
<keyword evidence="8 11" id="KW-0460">Magnesium</keyword>
<dbReference type="SUPFAM" id="SSF56655">
    <property type="entry name" value="Carbohydrate phosphatase"/>
    <property type="match status" value="1"/>
</dbReference>
<sequence>MSPLTPDGRNEREPYVVSSKGHTAVAINAAAKAGEWIKSRQGQVKSLGTKTSAQDLVTEVDKGVEQMIRRLIQTHYPDHCILGEEGVLPGADEATAALEEVRENEYLWIVDPVDGTTNFVHGFPFYCVSIALVIRGELTVGVIYDPIRDEMFVAEKGKGAYVHGVPTAVSAETELGGSLVAMGFPPDRVFAQPVNMAGLQSILPQVRGIRAGGSAALHLAYVAAGRVDGYWEVGLNPWDCAAGVLLVLESGGAVTDTQGDPYDISTRHVVASNGQIHQAMVDSLKAADATGLTRS</sequence>
<comment type="subunit">
    <text evidence="10">Homodimer. The rRNA transcription and antitermination complex (rrnTAC) consists of RNA polymerase (RNAP), NusA, NusB, NusE (rpsJ), NusG, SubB, ribosomal protein S4, DNA and precursor rRNA; S4 is more flexible than other subunits.</text>
</comment>
<proteinExistence type="inferred from homology"/>
<evidence type="ECO:0000256" key="12">
    <source>
        <dbReference type="RuleBase" id="RU364068"/>
    </source>
</evidence>
<evidence type="ECO:0000256" key="3">
    <source>
        <dbReference type="ARBA" id="ARBA00004496"/>
    </source>
</evidence>
<dbReference type="PRINTS" id="PR01959">
    <property type="entry name" value="SBIMPHPHTASE"/>
</dbReference>
<evidence type="ECO:0000256" key="11">
    <source>
        <dbReference type="PIRSR" id="PIRSR600760-2"/>
    </source>
</evidence>
<keyword evidence="6 11" id="KW-0479">Metal-binding</keyword>
<keyword evidence="7 12" id="KW-0378">Hydrolase</keyword>
<comment type="subcellular location">
    <subcellularLocation>
        <location evidence="3">Cytoplasm</location>
    </subcellularLocation>
</comment>
<comment type="cofactor">
    <cofactor evidence="2 11 12">
        <name>Mg(2+)</name>
        <dbReference type="ChEBI" id="CHEBI:18420"/>
    </cofactor>
</comment>
<keyword evidence="14" id="KW-1185">Reference proteome</keyword>
<dbReference type="KEGG" id="pdh:B9T62_35350"/>
<feature type="binding site" evidence="11">
    <location>
        <position position="114"/>
    </location>
    <ligand>
        <name>Mg(2+)</name>
        <dbReference type="ChEBI" id="CHEBI:18420"/>
        <label>1</label>
        <note>catalytic</note>
    </ligand>
</feature>
<dbReference type="PROSITE" id="PS00630">
    <property type="entry name" value="IMP_2"/>
    <property type="match status" value="1"/>
</dbReference>
<dbReference type="Pfam" id="PF00459">
    <property type="entry name" value="Inositol_P"/>
    <property type="match status" value="1"/>
</dbReference>
<evidence type="ECO:0000256" key="1">
    <source>
        <dbReference type="ARBA" id="ARBA00001033"/>
    </source>
</evidence>
<dbReference type="GO" id="GO:0008934">
    <property type="term" value="F:inositol monophosphate 1-phosphatase activity"/>
    <property type="evidence" value="ECO:0007669"/>
    <property type="project" value="InterPro"/>
</dbReference>
<dbReference type="GO" id="GO:0006020">
    <property type="term" value="P:inositol metabolic process"/>
    <property type="evidence" value="ECO:0007669"/>
    <property type="project" value="TreeGrafter"/>
</dbReference>
<dbReference type="AlphaFoldDB" id="A0A2Z2KRS7"/>
<organism evidence="13 14">
    <name type="scientific">Paenibacillus donghaensis</name>
    <dbReference type="NCBI Taxonomy" id="414771"/>
    <lineage>
        <taxon>Bacteria</taxon>
        <taxon>Bacillati</taxon>
        <taxon>Bacillota</taxon>
        <taxon>Bacilli</taxon>
        <taxon>Bacillales</taxon>
        <taxon>Paenibacillaceae</taxon>
        <taxon>Paenibacillus</taxon>
    </lineage>
</organism>
<dbReference type="GO" id="GO:0005737">
    <property type="term" value="C:cytoplasm"/>
    <property type="evidence" value="ECO:0007669"/>
    <property type="project" value="UniProtKB-SubCell"/>
</dbReference>
<dbReference type="Gene3D" id="3.40.190.80">
    <property type="match status" value="1"/>
</dbReference>
<evidence type="ECO:0000256" key="5">
    <source>
        <dbReference type="ARBA" id="ARBA00022490"/>
    </source>
</evidence>
<reference evidence="13 14" key="1">
    <citation type="submission" date="2017-06" db="EMBL/GenBank/DDBJ databases">
        <title>Complete genome sequence of Paenibacillus donghaensis KCTC 13049T isolated from East Sea sediment, South Korea.</title>
        <authorList>
            <person name="Jung B.K."/>
            <person name="Hong S.-J."/>
            <person name="Shin J.-H."/>
        </authorList>
    </citation>
    <scope>NUCLEOTIDE SEQUENCE [LARGE SCALE GENOMIC DNA]</scope>
    <source>
        <strain evidence="13 14">KCTC 13049</strain>
    </source>
</reference>
<dbReference type="GO" id="GO:0046872">
    <property type="term" value="F:metal ion binding"/>
    <property type="evidence" value="ECO:0007669"/>
    <property type="project" value="UniProtKB-KW"/>
</dbReference>
<dbReference type="InterPro" id="IPR000760">
    <property type="entry name" value="Inositol_monophosphatase-like"/>
</dbReference>
<keyword evidence="5" id="KW-0963">Cytoplasm</keyword>
<accession>A0A2Z2KRS7</accession>
<dbReference type="EC" id="3.1.3.25" evidence="12"/>
<comment type="similarity">
    <text evidence="4 12">Belongs to the inositol monophosphatase superfamily.</text>
</comment>
<evidence type="ECO:0000256" key="9">
    <source>
        <dbReference type="ARBA" id="ARBA00055761"/>
    </source>
</evidence>
<dbReference type="EMBL" id="CP021780">
    <property type="protein sequence ID" value="ASA25549.1"/>
    <property type="molecule type" value="Genomic_DNA"/>
</dbReference>
<feature type="binding site" evidence="11">
    <location>
        <position position="239"/>
    </location>
    <ligand>
        <name>Mg(2+)</name>
        <dbReference type="ChEBI" id="CHEBI:18420"/>
        <label>1</label>
        <note>catalytic</note>
    </ligand>
</feature>
<dbReference type="InterPro" id="IPR020583">
    <property type="entry name" value="Inositol_monoP_metal-BS"/>
</dbReference>
<dbReference type="GO" id="GO:0046854">
    <property type="term" value="P:phosphatidylinositol phosphate biosynthetic process"/>
    <property type="evidence" value="ECO:0007669"/>
    <property type="project" value="InterPro"/>
</dbReference>
<evidence type="ECO:0000313" key="14">
    <source>
        <dbReference type="Proteomes" id="UP000249890"/>
    </source>
</evidence>
<dbReference type="GO" id="GO:0007165">
    <property type="term" value="P:signal transduction"/>
    <property type="evidence" value="ECO:0007669"/>
    <property type="project" value="TreeGrafter"/>
</dbReference>
<dbReference type="Gene3D" id="3.30.540.10">
    <property type="entry name" value="Fructose-1,6-Bisphosphatase, subunit A, domain 1"/>
    <property type="match status" value="1"/>
</dbReference>
<evidence type="ECO:0000313" key="13">
    <source>
        <dbReference type="EMBL" id="ASA25549.1"/>
    </source>
</evidence>
<dbReference type="RefSeq" id="WP_087919511.1">
    <property type="nucleotide sequence ID" value="NZ_CP021780.1"/>
</dbReference>
<dbReference type="PROSITE" id="PS00629">
    <property type="entry name" value="IMP_1"/>
    <property type="match status" value="1"/>
</dbReference>
<evidence type="ECO:0000256" key="7">
    <source>
        <dbReference type="ARBA" id="ARBA00022801"/>
    </source>
</evidence>
<dbReference type="InterPro" id="IPR020550">
    <property type="entry name" value="Inositol_monophosphatase_CS"/>
</dbReference>
<evidence type="ECO:0000256" key="10">
    <source>
        <dbReference type="ARBA" id="ARBA00063608"/>
    </source>
</evidence>
<dbReference type="FunFam" id="3.30.540.10:FF:000013">
    <property type="entry name" value="Inositol-1-monophosphatase"/>
    <property type="match status" value="1"/>
</dbReference>
<gene>
    <name evidence="13" type="ORF">B9T62_35350</name>
</gene>
<dbReference type="PANTHER" id="PTHR20854">
    <property type="entry name" value="INOSITOL MONOPHOSPHATASE"/>
    <property type="match status" value="1"/>
</dbReference>
<dbReference type="PANTHER" id="PTHR20854:SF4">
    <property type="entry name" value="INOSITOL-1-MONOPHOSPHATASE-RELATED"/>
    <property type="match status" value="1"/>
</dbReference>
<comment type="function">
    <text evidence="9">Might be part of the processive rRNA transcription and antitermination complex (rrnTAC). The complex forms an RNA-chaperone ring around the RNA exit tunnel of RNA polymerase (RNAP). It supports rapid transcription and antitermination of rRNA operons, cotranscriptional rRNA folding, and annealing of distal rRNA regions to allow correct ribosome biogenesis. This subunit may play a central role in organizing the structure.</text>
</comment>
<dbReference type="InterPro" id="IPR033942">
    <property type="entry name" value="IMPase"/>
</dbReference>
<name>A0A2Z2KRS7_9BACL</name>